<dbReference type="Pfam" id="PF12796">
    <property type="entry name" value="Ank_2"/>
    <property type="match status" value="1"/>
</dbReference>
<dbReference type="GO" id="GO:0085020">
    <property type="term" value="P:protein K6-linked ubiquitination"/>
    <property type="evidence" value="ECO:0007669"/>
    <property type="project" value="TreeGrafter"/>
</dbReference>
<dbReference type="GO" id="GO:0016301">
    <property type="term" value="F:kinase activity"/>
    <property type="evidence" value="ECO:0007669"/>
    <property type="project" value="UniProtKB-KW"/>
</dbReference>
<keyword evidence="5" id="KW-1185">Reference proteome</keyword>
<keyword evidence="2 3" id="KW-0040">ANK repeat</keyword>
<dbReference type="SMART" id="SM00248">
    <property type="entry name" value="ANK"/>
    <property type="match status" value="4"/>
</dbReference>
<dbReference type="PANTHER" id="PTHR24171:SF8">
    <property type="entry name" value="BRCA1-ASSOCIATED RING DOMAIN PROTEIN 1"/>
    <property type="match status" value="1"/>
</dbReference>
<comment type="caution">
    <text evidence="4">The sequence shown here is derived from an EMBL/GenBank/DDBJ whole genome shotgun (WGS) entry which is preliminary data.</text>
</comment>
<dbReference type="AlphaFoldDB" id="A0AA35TUG7"/>
<dbReference type="GO" id="GO:0004842">
    <property type="term" value="F:ubiquitin-protein transferase activity"/>
    <property type="evidence" value="ECO:0007669"/>
    <property type="project" value="TreeGrafter"/>
</dbReference>
<keyword evidence="4" id="KW-0418">Kinase</keyword>
<reference evidence="4" key="1">
    <citation type="submission" date="2023-03" db="EMBL/GenBank/DDBJ databases">
        <authorList>
            <person name="Steffen K."/>
            <person name="Cardenas P."/>
        </authorList>
    </citation>
    <scope>NUCLEOTIDE SEQUENCE</scope>
</reference>
<proteinExistence type="predicted"/>
<evidence type="ECO:0000313" key="5">
    <source>
        <dbReference type="Proteomes" id="UP001174909"/>
    </source>
</evidence>
<feature type="repeat" description="ANK" evidence="3">
    <location>
        <begin position="54"/>
        <end position="86"/>
    </location>
</feature>
<organism evidence="4 5">
    <name type="scientific">Geodia barretti</name>
    <name type="common">Barrett's horny sponge</name>
    <dbReference type="NCBI Taxonomy" id="519541"/>
    <lineage>
        <taxon>Eukaryota</taxon>
        <taxon>Metazoa</taxon>
        <taxon>Porifera</taxon>
        <taxon>Demospongiae</taxon>
        <taxon>Heteroscleromorpha</taxon>
        <taxon>Tetractinellida</taxon>
        <taxon>Astrophorina</taxon>
        <taxon>Geodiidae</taxon>
        <taxon>Geodia</taxon>
    </lineage>
</organism>
<dbReference type="SUPFAM" id="SSF48403">
    <property type="entry name" value="Ankyrin repeat"/>
    <property type="match status" value="1"/>
</dbReference>
<dbReference type="PROSITE" id="PS50088">
    <property type="entry name" value="ANK_REPEAT"/>
    <property type="match status" value="3"/>
</dbReference>
<feature type="repeat" description="ANK" evidence="3">
    <location>
        <begin position="87"/>
        <end position="119"/>
    </location>
</feature>
<evidence type="ECO:0000256" key="3">
    <source>
        <dbReference type="PROSITE-ProRule" id="PRU00023"/>
    </source>
</evidence>
<keyword evidence="4" id="KW-0808">Transferase</keyword>
<name>A0AA35TUG7_GEOBA</name>
<gene>
    <name evidence="4" type="ORF">GBAR_LOCUS29495</name>
</gene>
<feature type="repeat" description="ANK" evidence="3">
    <location>
        <begin position="190"/>
        <end position="220"/>
    </location>
</feature>
<dbReference type="PANTHER" id="PTHR24171">
    <property type="entry name" value="ANKYRIN REPEAT DOMAIN-CONTAINING PROTEIN 39-RELATED"/>
    <property type="match status" value="1"/>
</dbReference>
<evidence type="ECO:0000256" key="1">
    <source>
        <dbReference type="ARBA" id="ARBA00022737"/>
    </source>
</evidence>
<accession>A0AA35TUG7</accession>
<dbReference type="InterPro" id="IPR036770">
    <property type="entry name" value="Ankyrin_rpt-contain_sf"/>
</dbReference>
<dbReference type="Pfam" id="PF00023">
    <property type="entry name" value="Ank"/>
    <property type="match status" value="1"/>
</dbReference>
<evidence type="ECO:0000256" key="2">
    <source>
        <dbReference type="ARBA" id="ARBA00023043"/>
    </source>
</evidence>
<dbReference type="Gene3D" id="1.25.40.20">
    <property type="entry name" value="Ankyrin repeat-containing domain"/>
    <property type="match status" value="1"/>
</dbReference>
<keyword evidence="1" id="KW-0677">Repeat</keyword>
<dbReference type="EMBL" id="CASHTH010004132">
    <property type="protein sequence ID" value="CAI8053971.1"/>
    <property type="molecule type" value="Genomic_DNA"/>
</dbReference>
<dbReference type="Proteomes" id="UP001174909">
    <property type="component" value="Unassembled WGS sequence"/>
</dbReference>
<dbReference type="PROSITE" id="PS50297">
    <property type="entry name" value="ANK_REP_REGION"/>
    <property type="match status" value="3"/>
</dbReference>
<protein>
    <submittedName>
        <fullName evidence="4">Kinase D-interacting substrate of 220 kDa</fullName>
    </submittedName>
</protein>
<evidence type="ECO:0000313" key="4">
    <source>
        <dbReference type="EMBL" id="CAI8053971.1"/>
    </source>
</evidence>
<dbReference type="InterPro" id="IPR002110">
    <property type="entry name" value="Ankyrin_rpt"/>
</dbReference>
<sequence>MARALCTIKLYSYRKLLLQVQSKFTSLHMNVESHISKPQSWQEGFQGLLITNPESTTPLMEASRKGEVETAKLLLEEGADPDQENNEKWTALMAAANNGRGEIVDILLRRKANPNKQDFTGWSALMAAVFKRHDDIVIKLLEGRAAPLIQDKNQTNALLLAINENATSKVVFSLLDHVQSPRLLNATDGHGETALSYANKKKNDELVQKLLQNGANPNLP</sequence>